<protein>
    <submittedName>
        <fullName evidence="8">Putative proline hydroxylase</fullName>
    </submittedName>
</protein>
<dbReference type="GO" id="GO:0071456">
    <property type="term" value="P:cellular response to hypoxia"/>
    <property type="evidence" value="ECO:0007669"/>
    <property type="project" value="TreeGrafter"/>
</dbReference>
<dbReference type="EMBL" id="CP003156">
    <property type="protein sequence ID" value="AEV33397.1"/>
    <property type="molecule type" value="Genomic_DNA"/>
</dbReference>
<feature type="domain" description="Fe2OG dioxygenase" evidence="7">
    <location>
        <begin position="106"/>
        <end position="205"/>
    </location>
</feature>
<dbReference type="Gene3D" id="2.60.120.620">
    <property type="entry name" value="q2cbj1_9rhob like domain"/>
    <property type="match status" value="1"/>
</dbReference>
<dbReference type="GO" id="GO:0008198">
    <property type="term" value="F:ferrous iron binding"/>
    <property type="evidence" value="ECO:0007669"/>
    <property type="project" value="TreeGrafter"/>
</dbReference>
<gene>
    <name evidence="8" type="ordered locus">Oweho_2427</name>
</gene>
<evidence type="ECO:0000256" key="2">
    <source>
        <dbReference type="ARBA" id="ARBA00022723"/>
    </source>
</evidence>
<evidence type="ECO:0000256" key="1">
    <source>
        <dbReference type="ARBA" id="ARBA00001961"/>
    </source>
</evidence>
<dbReference type="PANTHER" id="PTHR12907:SF26">
    <property type="entry name" value="HIF PROLYL HYDROXYLASE, ISOFORM C"/>
    <property type="match status" value="1"/>
</dbReference>
<evidence type="ECO:0000259" key="7">
    <source>
        <dbReference type="PROSITE" id="PS51471"/>
    </source>
</evidence>
<dbReference type="KEGG" id="oho:Oweho_2427"/>
<dbReference type="PANTHER" id="PTHR12907">
    <property type="entry name" value="EGL NINE HOMOLOG-RELATED"/>
    <property type="match status" value="1"/>
</dbReference>
<dbReference type="InterPro" id="IPR005123">
    <property type="entry name" value="Oxoglu/Fe-dep_dioxygenase_dom"/>
</dbReference>
<dbReference type="GO" id="GO:0031418">
    <property type="term" value="F:L-ascorbic acid binding"/>
    <property type="evidence" value="ECO:0007669"/>
    <property type="project" value="UniProtKB-KW"/>
</dbReference>
<dbReference type="InterPro" id="IPR006620">
    <property type="entry name" value="Pro_4_hyd_alph"/>
</dbReference>
<sequence>MTYNGSVIWSDSSIDQIADSLADNDFCVIEDFLAAEDVMRLKAVMNHHREQEAFQKAGIGQLQNFQVDRDIRGDRIKWIDKEEALSPTKMFLEKIESFMRELNRCLFLSLKDYETHFAIYPKGTFYEAHIDQFQSSGARKISFAFYLNENWKAGDGGELRIHKNDGYLDIEPIAGRIAIFRSDTVLHEVMSTEVDRYSITGWMLDRPVGVTFV</sequence>
<evidence type="ECO:0000313" key="8">
    <source>
        <dbReference type="EMBL" id="AEV33397.1"/>
    </source>
</evidence>
<evidence type="ECO:0000256" key="5">
    <source>
        <dbReference type="ARBA" id="ARBA00023002"/>
    </source>
</evidence>
<dbReference type="Pfam" id="PF13640">
    <property type="entry name" value="2OG-FeII_Oxy_3"/>
    <property type="match status" value="1"/>
</dbReference>
<reference evidence="8 9" key="1">
    <citation type="journal article" date="2012" name="Stand. Genomic Sci.">
        <title>Genome sequence of the orange-pigmented seawater bacterium Owenweeksia hongkongensis type strain (UST20020801(T)).</title>
        <authorList>
            <person name="Riedel T."/>
            <person name="Held B."/>
            <person name="Nolan M."/>
            <person name="Lucas S."/>
            <person name="Lapidus A."/>
            <person name="Tice H."/>
            <person name="Del Rio T.G."/>
            <person name="Cheng J.F."/>
            <person name="Han C."/>
            <person name="Tapia R."/>
            <person name="Goodwin L.A."/>
            <person name="Pitluck S."/>
            <person name="Liolios K."/>
            <person name="Mavromatis K."/>
            <person name="Pagani I."/>
            <person name="Ivanova N."/>
            <person name="Mikhailova N."/>
            <person name="Pati A."/>
            <person name="Chen A."/>
            <person name="Palaniappan K."/>
            <person name="Rohde M."/>
            <person name="Tindall B.J."/>
            <person name="Detter J.C."/>
            <person name="Goker M."/>
            <person name="Woyke T."/>
            <person name="Bristow J."/>
            <person name="Eisen J.A."/>
            <person name="Markowitz V."/>
            <person name="Hugenholtz P."/>
            <person name="Klenk H.P."/>
            <person name="Kyrpides N.C."/>
        </authorList>
    </citation>
    <scope>NUCLEOTIDE SEQUENCE</scope>
    <source>
        <strain evidence="9">DSM 17368 / JCM 12287 / NRRL B-23963</strain>
    </source>
</reference>
<dbReference type="STRING" id="926562.Oweho_2427"/>
<dbReference type="PROSITE" id="PS51471">
    <property type="entry name" value="FE2OG_OXY"/>
    <property type="match status" value="1"/>
</dbReference>
<dbReference type="AlphaFoldDB" id="G8R732"/>
<keyword evidence="6" id="KW-0408">Iron</keyword>
<dbReference type="eggNOG" id="COG3751">
    <property type="taxonomic scope" value="Bacteria"/>
</dbReference>
<evidence type="ECO:0000256" key="6">
    <source>
        <dbReference type="ARBA" id="ARBA00023004"/>
    </source>
</evidence>
<dbReference type="GO" id="GO:0031543">
    <property type="term" value="F:peptidyl-proline dioxygenase activity"/>
    <property type="evidence" value="ECO:0007669"/>
    <property type="project" value="TreeGrafter"/>
</dbReference>
<proteinExistence type="predicted"/>
<keyword evidence="5" id="KW-0560">Oxidoreductase</keyword>
<evidence type="ECO:0000313" key="9">
    <source>
        <dbReference type="Proteomes" id="UP000005631"/>
    </source>
</evidence>
<comment type="cofactor">
    <cofactor evidence="1">
        <name>L-ascorbate</name>
        <dbReference type="ChEBI" id="CHEBI:38290"/>
    </cofactor>
</comment>
<keyword evidence="4" id="KW-0223">Dioxygenase</keyword>
<keyword evidence="9" id="KW-1185">Reference proteome</keyword>
<dbReference type="HOGENOM" id="CLU_022206_1_0_10"/>
<dbReference type="Proteomes" id="UP000005631">
    <property type="component" value="Chromosome"/>
</dbReference>
<name>G8R732_OWEHD</name>
<evidence type="ECO:0000256" key="4">
    <source>
        <dbReference type="ARBA" id="ARBA00022964"/>
    </source>
</evidence>
<evidence type="ECO:0000256" key="3">
    <source>
        <dbReference type="ARBA" id="ARBA00022896"/>
    </source>
</evidence>
<keyword evidence="3" id="KW-0847">Vitamin C</keyword>
<dbReference type="SMART" id="SM00702">
    <property type="entry name" value="P4Hc"/>
    <property type="match status" value="1"/>
</dbReference>
<keyword evidence="2" id="KW-0479">Metal-binding</keyword>
<organism evidence="8 9">
    <name type="scientific">Owenweeksia hongkongensis (strain DSM 17368 / CIP 108786 / JCM 12287 / NRRL B-23963 / UST20020801)</name>
    <dbReference type="NCBI Taxonomy" id="926562"/>
    <lineage>
        <taxon>Bacteria</taxon>
        <taxon>Pseudomonadati</taxon>
        <taxon>Bacteroidota</taxon>
        <taxon>Flavobacteriia</taxon>
        <taxon>Flavobacteriales</taxon>
        <taxon>Owenweeksiaceae</taxon>
        <taxon>Owenweeksia</taxon>
    </lineage>
</organism>
<dbReference type="InterPro" id="IPR044862">
    <property type="entry name" value="Pro_4_hyd_alph_FE2OG_OXY"/>
</dbReference>
<accession>G8R732</accession>
<dbReference type="RefSeq" id="WP_014202746.1">
    <property type="nucleotide sequence ID" value="NC_016599.1"/>
</dbReference>
<dbReference type="InterPro" id="IPR051559">
    <property type="entry name" value="HIF_prolyl_hydroxylases"/>
</dbReference>